<organism evidence="2 3">
    <name type="scientific">Brasilonema octagenarum UFV-OR1</name>
    <dbReference type="NCBI Taxonomy" id="417115"/>
    <lineage>
        <taxon>Bacteria</taxon>
        <taxon>Bacillati</taxon>
        <taxon>Cyanobacteriota</taxon>
        <taxon>Cyanophyceae</taxon>
        <taxon>Nostocales</taxon>
        <taxon>Scytonemataceae</taxon>
        <taxon>Brasilonema</taxon>
        <taxon>Octagenarum group</taxon>
    </lineage>
</organism>
<keyword evidence="1" id="KW-0472">Membrane</keyword>
<name>A0ABX1M3F4_9CYAN</name>
<keyword evidence="1" id="KW-1133">Transmembrane helix</keyword>
<dbReference type="Gene3D" id="3.40.50.2000">
    <property type="entry name" value="Glycogen Phosphorylase B"/>
    <property type="match status" value="1"/>
</dbReference>
<keyword evidence="3" id="KW-1185">Reference proteome</keyword>
<feature type="transmembrane region" description="Helical" evidence="1">
    <location>
        <begin position="112"/>
        <end position="131"/>
    </location>
</feature>
<reference evidence="2 3" key="1">
    <citation type="submission" date="2018-06" db="EMBL/GenBank/DDBJ databases">
        <title>Comparative genomics of Brasilonema spp. strains.</title>
        <authorList>
            <person name="Alvarenga D.O."/>
            <person name="Fiore M.F."/>
            <person name="Varani A.M."/>
        </authorList>
    </citation>
    <scope>NUCLEOTIDE SEQUENCE [LARGE SCALE GENOMIC DNA]</scope>
    <source>
        <strain evidence="2 3">UFV-OR1</strain>
    </source>
</reference>
<accession>A0ABX1M3F4</accession>
<gene>
    <name evidence="2" type="ORF">DP115_04575</name>
</gene>
<evidence type="ECO:0000313" key="3">
    <source>
        <dbReference type="Proteomes" id="UP000762253"/>
    </source>
</evidence>
<dbReference type="Proteomes" id="UP000762253">
    <property type="component" value="Unassembled WGS sequence"/>
</dbReference>
<evidence type="ECO:0008006" key="4">
    <source>
        <dbReference type="Google" id="ProtNLM"/>
    </source>
</evidence>
<dbReference type="EMBL" id="QMEC01000011">
    <property type="protein sequence ID" value="NMF62101.1"/>
    <property type="molecule type" value="Genomic_DNA"/>
</dbReference>
<keyword evidence="1" id="KW-0812">Transmembrane</keyword>
<evidence type="ECO:0000256" key="1">
    <source>
        <dbReference type="SAM" id="Phobius"/>
    </source>
</evidence>
<protein>
    <recommendedName>
        <fullName evidence="4">Glycosyltransferase family 4 protein</fullName>
    </recommendedName>
</protein>
<feature type="transmembrane region" description="Helical" evidence="1">
    <location>
        <begin position="70"/>
        <end position="92"/>
    </location>
</feature>
<proteinExistence type="predicted"/>
<sequence>MNRSCCIFFYEGHISIAPTIISLVNSLSEQGYRVFLYSTKHNLSTFKIPNERTVAVYFPKGYDIPAINRIYTFLGIIKLGMLVRVIELFLFLLQSAFYTFKNYDFILPKNSIIIGVDANGSIASLLNFYFFKRKFAYLSLEIYPPKYFGKLARIIKWLECLAYRKAECVIIQDEDRFKSLGEFNNYHHSKVFYLPNSTMSCDDVNQNFTDSNYLRNILKLSDKDFPYIIIQAGMICDEVFSQELASAFRFINNGSALVLHEKEKRDVKEPYIKSLRETNSHNLFLSLQPLPFERLNEVFDSATIGLAFYKNINHNFGQIAKASGKLSFYLKYGKPVLVNNLESLSTLVEKYKIGVVIQNPSDPVEIQLAIERILNNYSFFSNNARFCFAEEFDFAKKAKPFMSYITSW</sequence>
<dbReference type="RefSeq" id="WP_169263695.1">
    <property type="nucleotide sequence ID" value="NZ_QMEC01000011.1"/>
</dbReference>
<comment type="caution">
    <text evidence="2">The sequence shown here is derived from an EMBL/GenBank/DDBJ whole genome shotgun (WGS) entry which is preliminary data.</text>
</comment>
<dbReference type="SUPFAM" id="SSF53756">
    <property type="entry name" value="UDP-Glycosyltransferase/glycogen phosphorylase"/>
    <property type="match status" value="1"/>
</dbReference>
<evidence type="ECO:0000313" key="2">
    <source>
        <dbReference type="EMBL" id="NMF62101.1"/>
    </source>
</evidence>